<proteinExistence type="predicted"/>
<dbReference type="PROSITE" id="PS50191">
    <property type="entry name" value="CRAL_TRIO"/>
    <property type="match status" value="1"/>
</dbReference>
<dbReference type="CDD" id="cd00170">
    <property type="entry name" value="SEC14"/>
    <property type="match status" value="1"/>
</dbReference>
<dbReference type="PANTHER" id="PTHR10174:SF213">
    <property type="entry name" value="CRAL-TRIO DOMAIN-CONTAINING PROTEIN"/>
    <property type="match status" value="1"/>
</dbReference>
<dbReference type="Pfam" id="PF00650">
    <property type="entry name" value="CRAL_TRIO"/>
    <property type="match status" value="1"/>
</dbReference>
<dbReference type="Gene3D" id="3.40.525.10">
    <property type="entry name" value="CRAL-TRIO lipid binding domain"/>
    <property type="match status" value="1"/>
</dbReference>
<evidence type="ECO:0000313" key="2">
    <source>
        <dbReference type="EMBL" id="KAK9753912.1"/>
    </source>
</evidence>
<dbReference type="EMBL" id="JASPKY010000009">
    <property type="protein sequence ID" value="KAK9753912.1"/>
    <property type="molecule type" value="Genomic_DNA"/>
</dbReference>
<feature type="domain" description="CRAL-TRIO" evidence="1">
    <location>
        <begin position="124"/>
        <end position="243"/>
    </location>
</feature>
<dbReference type="SMART" id="SM00516">
    <property type="entry name" value="SEC14"/>
    <property type="match status" value="1"/>
</dbReference>
<dbReference type="GO" id="GO:0016020">
    <property type="term" value="C:membrane"/>
    <property type="evidence" value="ECO:0007669"/>
    <property type="project" value="TreeGrafter"/>
</dbReference>
<dbReference type="InterPro" id="IPR036273">
    <property type="entry name" value="CRAL/TRIO_N_dom_sf"/>
</dbReference>
<gene>
    <name evidence="2" type="ORF">QE152_g1421</name>
</gene>
<dbReference type="Proteomes" id="UP001458880">
    <property type="component" value="Unassembled WGS sequence"/>
</dbReference>
<comment type="caution">
    <text evidence="2">The sequence shown here is derived from an EMBL/GenBank/DDBJ whole genome shotgun (WGS) entry which is preliminary data.</text>
</comment>
<dbReference type="Gene3D" id="1.20.5.1200">
    <property type="entry name" value="Alpha-tocopherol transfer"/>
    <property type="match status" value="1"/>
</dbReference>
<evidence type="ECO:0000259" key="1">
    <source>
        <dbReference type="PROSITE" id="PS50191"/>
    </source>
</evidence>
<organism evidence="2 3">
    <name type="scientific">Popillia japonica</name>
    <name type="common">Japanese beetle</name>
    <dbReference type="NCBI Taxonomy" id="7064"/>
    <lineage>
        <taxon>Eukaryota</taxon>
        <taxon>Metazoa</taxon>
        <taxon>Ecdysozoa</taxon>
        <taxon>Arthropoda</taxon>
        <taxon>Hexapoda</taxon>
        <taxon>Insecta</taxon>
        <taxon>Pterygota</taxon>
        <taxon>Neoptera</taxon>
        <taxon>Endopterygota</taxon>
        <taxon>Coleoptera</taxon>
        <taxon>Polyphaga</taxon>
        <taxon>Scarabaeiformia</taxon>
        <taxon>Scarabaeidae</taxon>
        <taxon>Rutelinae</taxon>
        <taxon>Popillia</taxon>
    </lineage>
</organism>
<dbReference type="PANTHER" id="PTHR10174">
    <property type="entry name" value="ALPHA-TOCOPHEROL TRANSFER PROTEIN-RELATED"/>
    <property type="match status" value="1"/>
</dbReference>
<dbReference type="PRINTS" id="PR00180">
    <property type="entry name" value="CRETINALDHBP"/>
</dbReference>
<accession>A0AAW1N508</accession>
<protein>
    <submittedName>
        <fullName evidence="2">CRAL/TRIO domain</fullName>
    </submittedName>
</protein>
<name>A0AAW1N508_POPJA</name>
<sequence length="296" mass="33887">MTPKYAETAAQYTKDPQIRKEDVKVLLDWLEKQQHLPKISEYKVILFLQSCYYRMEIAKTSIENHYSIRSHCPEFFANRSLSSVGTLMKCGLAYLLPKPSLQGYSVLFAKLVDPNPDYFNCNDLIKYFDMVVSLVLRQIGVCQGHVLVIDLNGTTFAHIAKINVNSARKYVYFLQEAMPVRVKEIHLLNVSAISQTLINLVKPFLRHDIVEMLHIHGSIDGLYDFMPKQALAKEYGGSGGSIREIMAEQRREFEDNASYFLEEEKQIADDSKRLGNTKKISEIFGSEGSFRRISVD</sequence>
<dbReference type="SUPFAM" id="SSF52087">
    <property type="entry name" value="CRAL/TRIO domain"/>
    <property type="match status" value="1"/>
</dbReference>
<evidence type="ECO:0000313" key="3">
    <source>
        <dbReference type="Proteomes" id="UP001458880"/>
    </source>
</evidence>
<dbReference type="GO" id="GO:1902936">
    <property type="term" value="F:phosphatidylinositol bisphosphate binding"/>
    <property type="evidence" value="ECO:0007669"/>
    <property type="project" value="TreeGrafter"/>
</dbReference>
<dbReference type="AlphaFoldDB" id="A0AAW1N508"/>
<dbReference type="InterPro" id="IPR001251">
    <property type="entry name" value="CRAL-TRIO_dom"/>
</dbReference>
<dbReference type="InterPro" id="IPR036865">
    <property type="entry name" value="CRAL-TRIO_dom_sf"/>
</dbReference>
<dbReference type="SUPFAM" id="SSF46938">
    <property type="entry name" value="CRAL/TRIO N-terminal domain"/>
    <property type="match status" value="1"/>
</dbReference>
<reference evidence="2 3" key="1">
    <citation type="journal article" date="2024" name="BMC Genomics">
        <title>De novo assembly and annotation of Popillia japonica's genome with initial clues to its potential as an invasive pest.</title>
        <authorList>
            <person name="Cucini C."/>
            <person name="Boschi S."/>
            <person name="Funari R."/>
            <person name="Cardaioli E."/>
            <person name="Iannotti N."/>
            <person name="Marturano G."/>
            <person name="Paoli F."/>
            <person name="Bruttini M."/>
            <person name="Carapelli A."/>
            <person name="Frati F."/>
            <person name="Nardi F."/>
        </authorList>
    </citation>
    <scope>NUCLEOTIDE SEQUENCE [LARGE SCALE GENOMIC DNA]</scope>
    <source>
        <strain evidence="2">DMR45628</strain>
    </source>
</reference>
<keyword evidence="3" id="KW-1185">Reference proteome</keyword>